<organism evidence="1 2">
    <name type="scientific">Flavivirga aquatica</name>
    <dbReference type="NCBI Taxonomy" id="1849968"/>
    <lineage>
        <taxon>Bacteria</taxon>
        <taxon>Pseudomonadati</taxon>
        <taxon>Bacteroidota</taxon>
        <taxon>Flavobacteriia</taxon>
        <taxon>Flavobacteriales</taxon>
        <taxon>Flavobacteriaceae</taxon>
        <taxon>Flavivirga</taxon>
    </lineage>
</organism>
<gene>
    <name evidence="1" type="ORF">A8C32_08115</name>
</gene>
<evidence type="ECO:0000313" key="2">
    <source>
        <dbReference type="Proteomes" id="UP000095713"/>
    </source>
</evidence>
<evidence type="ECO:0000313" key="1">
    <source>
        <dbReference type="EMBL" id="OEJ99130.1"/>
    </source>
</evidence>
<keyword evidence="2" id="KW-1185">Reference proteome</keyword>
<proteinExistence type="predicted"/>
<reference evidence="1 2" key="1">
    <citation type="submission" date="2016-05" db="EMBL/GenBank/DDBJ databases">
        <title>Draft Genome Sequence of Algibacter sp. Strain SK-16 Isolated from the Surface Water of Aburatsubo Inlet.</title>
        <authorList>
            <person name="Wong S.-K."/>
            <person name="Yoshizawa S."/>
            <person name="Nakajima Y."/>
            <person name="Ogura Y."/>
            <person name="Tetsuya H."/>
            <person name="Hamasaki K."/>
        </authorList>
    </citation>
    <scope>NUCLEOTIDE SEQUENCE [LARGE SCALE GENOMIC DNA]</scope>
    <source>
        <strain evidence="1 2">SK-16</strain>
    </source>
</reference>
<dbReference type="AlphaFoldDB" id="A0A1E5SJ35"/>
<protein>
    <submittedName>
        <fullName evidence="1">Uncharacterized protein</fullName>
    </submittedName>
</protein>
<dbReference type="OrthoDB" id="1447884at2"/>
<dbReference type="STRING" id="1849968.A8C32_08115"/>
<name>A0A1E5SJ35_9FLAO</name>
<sequence length="277" mass="32567">MRLKQVFITIATIFITTNGIAQSKEDINLPEGGDDLSFYGTIEVFITKNQEVFNKEKKFNFYDDISNFILNKSKLPMLERRVLLYADNKVKYSFIDKIKQEIALVEKMLFLMTDTIEKPKKGYSIYLNSYLNRGKEQTSILTLEQDLKNEAFNSMVPPPPLPPPSMWYHEFEDILYSGKKEIIEDVLKKHSYKTLNVTSNKVLKYKQEIINNNDLTKVLKENDIVLLKFDKDIYYEDYIYAIQEIKKLKSLEKSRTYIVEISYELENLLNKINVSID</sequence>
<dbReference type="EMBL" id="MDJD01000054">
    <property type="protein sequence ID" value="OEJ99130.1"/>
    <property type="molecule type" value="Genomic_DNA"/>
</dbReference>
<dbReference type="RefSeq" id="WP_069831813.1">
    <property type="nucleotide sequence ID" value="NZ_MDJD01000054.1"/>
</dbReference>
<dbReference type="Proteomes" id="UP000095713">
    <property type="component" value="Unassembled WGS sequence"/>
</dbReference>
<accession>A0A1E5SJ35</accession>
<comment type="caution">
    <text evidence="1">The sequence shown here is derived from an EMBL/GenBank/DDBJ whole genome shotgun (WGS) entry which is preliminary data.</text>
</comment>